<organism evidence="3 4">
    <name type="scientific">Mycolicibacterium brumae</name>
    <dbReference type="NCBI Taxonomy" id="85968"/>
    <lineage>
        <taxon>Bacteria</taxon>
        <taxon>Bacillati</taxon>
        <taxon>Actinomycetota</taxon>
        <taxon>Actinomycetes</taxon>
        <taxon>Mycobacteriales</taxon>
        <taxon>Mycobacteriaceae</taxon>
        <taxon>Mycolicibacterium</taxon>
    </lineage>
</organism>
<evidence type="ECO:0000259" key="1">
    <source>
        <dbReference type="Pfam" id="PF02470"/>
    </source>
</evidence>
<gene>
    <name evidence="3" type="ORF">CQY22_001760</name>
</gene>
<feature type="domain" description="Mce/MlaD" evidence="1">
    <location>
        <begin position="37"/>
        <end position="112"/>
    </location>
</feature>
<dbReference type="GO" id="GO:0005576">
    <property type="term" value="C:extracellular region"/>
    <property type="evidence" value="ECO:0007669"/>
    <property type="project" value="TreeGrafter"/>
</dbReference>
<dbReference type="PANTHER" id="PTHR33371">
    <property type="entry name" value="INTERMEMBRANE PHOSPHOLIPID TRANSPORT SYSTEM BINDING PROTEIN MLAD-RELATED"/>
    <property type="match status" value="1"/>
</dbReference>
<reference evidence="3 4" key="1">
    <citation type="journal article" date="2017" name="Infect. Genet. Evol.">
        <title>The new phylogeny of the genus Mycobacterium: The old and the news.</title>
        <authorList>
            <person name="Tortoli E."/>
            <person name="Fedrizzi T."/>
            <person name="Meehan C.J."/>
            <person name="Trovato A."/>
            <person name="Grottola A."/>
            <person name="Giacobazzi E."/>
            <person name="Serpini G.F."/>
            <person name="Tagliazucchi S."/>
            <person name="Fabio A."/>
            <person name="Bettua C."/>
            <person name="Bertorelli R."/>
            <person name="Frascaro F."/>
            <person name="De Sanctis V."/>
            <person name="Pecorari M."/>
            <person name="Jousson O."/>
            <person name="Segata N."/>
            <person name="Cirillo D.M."/>
        </authorList>
    </citation>
    <scope>NUCLEOTIDE SEQUENCE [LARGE SCALE GENOMIC DNA]</scope>
    <source>
        <strain evidence="3 4">CIP1034565</strain>
    </source>
</reference>
<dbReference type="Proteomes" id="UP000230551">
    <property type="component" value="Unassembled WGS sequence"/>
</dbReference>
<evidence type="ECO:0000313" key="4">
    <source>
        <dbReference type="Proteomes" id="UP000230551"/>
    </source>
</evidence>
<evidence type="ECO:0000313" key="3">
    <source>
        <dbReference type="EMBL" id="PIB77690.1"/>
    </source>
</evidence>
<name>A0A2G5PHQ4_9MYCO</name>
<dbReference type="PANTHER" id="PTHR33371:SF15">
    <property type="entry name" value="LIPOPROTEIN LPRN"/>
    <property type="match status" value="1"/>
</dbReference>
<feature type="domain" description="Mammalian cell entry C-terminal" evidence="2">
    <location>
        <begin position="122"/>
        <end position="294"/>
    </location>
</feature>
<dbReference type="Pfam" id="PF02470">
    <property type="entry name" value="MlaD"/>
    <property type="match status" value="1"/>
</dbReference>
<sequence length="374" mass="39350">MRHRILGIAVTAAVTLTGCSAGVEQLPLPAPGLSGPSYQISAEFSNALNLPDRAKVRVDGADVGEVVAMKAVDYTAVVSMRIINDVRLPKGTTAELRSATPLGDVFVALRPPADAGPAGPVMADGDTIALDATAAAATVEQVLASASLLVNGGVVRNLTRVLNGVGSAVGKDGAGLTELIRESRALVSTMAGRSEEIHTMLTATKQLADVLDSRRDTINGVLDASSPALATIADNTTAIVTLINEMGSVTEQLKKFPSIQGTDTRSLIADLNTLSAAFNETSLDPRVTLDNLLRFIPVGIKLFSTNAPAADVDLQQLALGHIEDMNHFADPGFTGPKWHNWDALVGSIRQVLTQLGDRVWDDRPDDDQIWGPPR</sequence>
<evidence type="ECO:0000259" key="2">
    <source>
        <dbReference type="Pfam" id="PF11887"/>
    </source>
</evidence>
<dbReference type="OrthoDB" id="4368973at2"/>
<dbReference type="STRING" id="85968.GCA_900073015_01495"/>
<dbReference type="InterPro" id="IPR003399">
    <property type="entry name" value="Mce/MlaD"/>
</dbReference>
<dbReference type="InterPro" id="IPR024516">
    <property type="entry name" value="Mce_C"/>
</dbReference>
<comment type="caution">
    <text evidence="3">The sequence shown here is derived from an EMBL/GenBank/DDBJ whole genome shotgun (WGS) entry which is preliminary data.</text>
</comment>
<proteinExistence type="predicted"/>
<dbReference type="EMBL" id="PDCN02000001">
    <property type="protein sequence ID" value="PIB77690.1"/>
    <property type="molecule type" value="Genomic_DNA"/>
</dbReference>
<accession>A0A2G5PHQ4</accession>
<dbReference type="AlphaFoldDB" id="A0A2G5PHQ4"/>
<dbReference type="InterPro" id="IPR052336">
    <property type="entry name" value="MlaD_Phospholipid_Transporter"/>
</dbReference>
<dbReference type="PROSITE" id="PS51257">
    <property type="entry name" value="PROKAR_LIPOPROTEIN"/>
    <property type="match status" value="1"/>
</dbReference>
<dbReference type="Pfam" id="PF11887">
    <property type="entry name" value="Mce4_CUP1"/>
    <property type="match status" value="1"/>
</dbReference>
<protein>
    <submittedName>
        <fullName evidence="3">MCE family protein</fullName>
    </submittedName>
</protein>
<keyword evidence="4" id="KW-1185">Reference proteome</keyword>
<dbReference type="RefSeq" id="WP_090588133.1">
    <property type="nucleotide sequence ID" value="NZ_CP104302.1"/>
</dbReference>